<proteinExistence type="predicted"/>
<evidence type="ECO:0000313" key="2">
    <source>
        <dbReference type="Proteomes" id="UP001630127"/>
    </source>
</evidence>
<evidence type="ECO:0000313" key="1">
    <source>
        <dbReference type="EMBL" id="KAL3535147.1"/>
    </source>
</evidence>
<dbReference type="Proteomes" id="UP001630127">
    <property type="component" value="Unassembled WGS sequence"/>
</dbReference>
<dbReference type="AlphaFoldDB" id="A0ABD3AV81"/>
<protein>
    <submittedName>
        <fullName evidence="1">Uncharacterized protein</fullName>
    </submittedName>
</protein>
<comment type="caution">
    <text evidence="1">The sequence shown here is derived from an EMBL/GenBank/DDBJ whole genome shotgun (WGS) entry which is preliminary data.</text>
</comment>
<name>A0ABD3AV81_9GENT</name>
<keyword evidence="2" id="KW-1185">Reference proteome</keyword>
<sequence length="261" mass="30312">MVAGEENFCRGKMRENLYCGRIRLFRWNEKLFKNKVSNSEGLALFKMNSTFRSIVEPQFDEIGNQSPVEIVRNTIVVPFDLSELLAKKRYFGLQVVRNSRQFLSKINEILGQQICDYLFTRFQIDPITILKPNCPKLVIVVEVARSRRIIFNNIKDCNVSKSSYLPPLTIPPEWVSKREIRRQECPLQGTNREVLWKFRPLNLKSLQRSSIKKWKLAPFVNMALLMWMIRKFALLFAFTSSTGLVSEAGCWKTIIAAQPAD</sequence>
<gene>
    <name evidence="1" type="ORF">ACH5RR_003608</name>
</gene>
<reference evidence="1 2" key="1">
    <citation type="submission" date="2024-11" db="EMBL/GenBank/DDBJ databases">
        <title>A near-complete genome assembly of Cinchona calisaya.</title>
        <authorList>
            <person name="Lian D.C."/>
            <person name="Zhao X.W."/>
            <person name="Wei L."/>
        </authorList>
    </citation>
    <scope>NUCLEOTIDE SEQUENCE [LARGE SCALE GENOMIC DNA]</scope>
    <source>
        <tissue evidence="1">Nenye</tissue>
    </source>
</reference>
<accession>A0ABD3AV81</accession>
<dbReference type="EMBL" id="JBJUIK010000002">
    <property type="protein sequence ID" value="KAL3535147.1"/>
    <property type="molecule type" value="Genomic_DNA"/>
</dbReference>
<organism evidence="1 2">
    <name type="scientific">Cinchona calisaya</name>
    <dbReference type="NCBI Taxonomy" id="153742"/>
    <lineage>
        <taxon>Eukaryota</taxon>
        <taxon>Viridiplantae</taxon>
        <taxon>Streptophyta</taxon>
        <taxon>Embryophyta</taxon>
        <taxon>Tracheophyta</taxon>
        <taxon>Spermatophyta</taxon>
        <taxon>Magnoliopsida</taxon>
        <taxon>eudicotyledons</taxon>
        <taxon>Gunneridae</taxon>
        <taxon>Pentapetalae</taxon>
        <taxon>asterids</taxon>
        <taxon>lamiids</taxon>
        <taxon>Gentianales</taxon>
        <taxon>Rubiaceae</taxon>
        <taxon>Cinchonoideae</taxon>
        <taxon>Cinchoneae</taxon>
        <taxon>Cinchona</taxon>
    </lineage>
</organism>